<reference evidence="2 3" key="1">
    <citation type="journal article" date="2019" name="Commun. Biol.">
        <title>The bagworm genome reveals a unique fibroin gene that provides high tensile strength.</title>
        <authorList>
            <person name="Kono N."/>
            <person name="Nakamura H."/>
            <person name="Ohtoshi R."/>
            <person name="Tomita M."/>
            <person name="Numata K."/>
            <person name="Arakawa K."/>
        </authorList>
    </citation>
    <scope>NUCLEOTIDE SEQUENCE [LARGE SCALE GENOMIC DNA]</scope>
</reference>
<sequence>MYRIWYGAPRTWISFIAFLRGERANGPPGKTRWSPPPMDTRSPRSPIAIHNIQCRRPAPLTRGYVEPPRPHYGALSPCFSYYIGEPNEEANHWRLAGHRRLCTVTTPAQRGHQCVAGLLGVKRMSNGGRVGLIEEG</sequence>
<evidence type="ECO:0000313" key="3">
    <source>
        <dbReference type="Proteomes" id="UP000299102"/>
    </source>
</evidence>
<dbReference type="EMBL" id="BGZK01001960">
    <property type="protein sequence ID" value="GBP88808.1"/>
    <property type="molecule type" value="Genomic_DNA"/>
</dbReference>
<accession>A0A4C1ZM28</accession>
<proteinExistence type="predicted"/>
<organism evidence="2 3">
    <name type="scientific">Eumeta variegata</name>
    <name type="common">Bagworm moth</name>
    <name type="synonym">Eumeta japonica</name>
    <dbReference type="NCBI Taxonomy" id="151549"/>
    <lineage>
        <taxon>Eukaryota</taxon>
        <taxon>Metazoa</taxon>
        <taxon>Ecdysozoa</taxon>
        <taxon>Arthropoda</taxon>
        <taxon>Hexapoda</taxon>
        <taxon>Insecta</taxon>
        <taxon>Pterygota</taxon>
        <taxon>Neoptera</taxon>
        <taxon>Endopterygota</taxon>
        <taxon>Lepidoptera</taxon>
        <taxon>Glossata</taxon>
        <taxon>Ditrysia</taxon>
        <taxon>Tineoidea</taxon>
        <taxon>Psychidae</taxon>
        <taxon>Oiketicinae</taxon>
        <taxon>Eumeta</taxon>
    </lineage>
</organism>
<evidence type="ECO:0000256" key="1">
    <source>
        <dbReference type="SAM" id="MobiDB-lite"/>
    </source>
</evidence>
<feature type="region of interest" description="Disordered" evidence="1">
    <location>
        <begin position="26"/>
        <end position="45"/>
    </location>
</feature>
<name>A0A4C1ZM28_EUMVA</name>
<protein>
    <submittedName>
        <fullName evidence="2">Uncharacterized protein</fullName>
    </submittedName>
</protein>
<dbReference type="Proteomes" id="UP000299102">
    <property type="component" value="Unassembled WGS sequence"/>
</dbReference>
<evidence type="ECO:0000313" key="2">
    <source>
        <dbReference type="EMBL" id="GBP88808.1"/>
    </source>
</evidence>
<dbReference type="AlphaFoldDB" id="A0A4C1ZM28"/>
<keyword evidence="3" id="KW-1185">Reference proteome</keyword>
<dbReference type="OrthoDB" id="548795at2759"/>
<comment type="caution">
    <text evidence="2">The sequence shown here is derived from an EMBL/GenBank/DDBJ whole genome shotgun (WGS) entry which is preliminary data.</text>
</comment>
<gene>
    <name evidence="2" type="ORF">EVAR_57926_1</name>
</gene>